<dbReference type="PIRSF" id="PIRSF000077">
    <property type="entry name" value="Thioredoxin"/>
    <property type="match status" value="1"/>
</dbReference>
<dbReference type="GO" id="GO:0015035">
    <property type="term" value="F:protein-disulfide reductase activity"/>
    <property type="evidence" value="ECO:0007669"/>
    <property type="project" value="UniProtKB-UniRule"/>
</dbReference>
<dbReference type="STRING" id="47500.AF333_20685"/>
<dbReference type="Proteomes" id="UP000037269">
    <property type="component" value="Unassembled WGS sequence"/>
</dbReference>
<evidence type="ECO:0000259" key="10">
    <source>
        <dbReference type="PROSITE" id="PS51352"/>
    </source>
</evidence>
<dbReference type="OrthoDB" id="9790390at2"/>
<proteinExistence type="inferred from homology"/>
<evidence type="ECO:0000256" key="5">
    <source>
        <dbReference type="ARBA" id="ARBA00023157"/>
    </source>
</evidence>
<dbReference type="GO" id="GO:0005829">
    <property type="term" value="C:cytosol"/>
    <property type="evidence" value="ECO:0007669"/>
    <property type="project" value="TreeGrafter"/>
</dbReference>
<dbReference type="PANTHER" id="PTHR45663">
    <property type="entry name" value="GEO12009P1"/>
    <property type="match status" value="1"/>
</dbReference>
<dbReference type="AlphaFoldDB" id="A0A0D1XR00"/>
<dbReference type="Proteomes" id="UP000182836">
    <property type="component" value="Unassembled WGS sequence"/>
</dbReference>
<dbReference type="SUPFAM" id="SSF52833">
    <property type="entry name" value="Thioredoxin-like"/>
    <property type="match status" value="1"/>
</dbReference>
<dbReference type="InterPro" id="IPR005746">
    <property type="entry name" value="Thioredoxin"/>
</dbReference>
<reference evidence="11 13" key="1">
    <citation type="submission" date="2015-07" db="EMBL/GenBank/DDBJ databases">
        <title>Fjat-14205 dsm 2895.</title>
        <authorList>
            <person name="Liu B."/>
            <person name="Wang J."/>
            <person name="Zhu Y."/>
            <person name="Liu G."/>
            <person name="Chen Q."/>
            <person name="Chen Z."/>
            <person name="Lan J."/>
            <person name="Che J."/>
            <person name="Ge C."/>
            <person name="Shi H."/>
            <person name="Pan Z."/>
            <person name="Liu X."/>
        </authorList>
    </citation>
    <scope>NUCLEOTIDE SEQUENCE [LARGE SCALE GENOMIC DNA]</scope>
    <source>
        <strain evidence="11 13">DSM 2895</strain>
    </source>
</reference>
<dbReference type="PANTHER" id="PTHR45663:SF11">
    <property type="entry name" value="GEO12009P1"/>
    <property type="match status" value="1"/>
</dbReference>
<feature type="domain" description="Thioredoxin" evidence="10">
    <location>
        <begin position="1"/>
        <end position="106"/>
    </location>
</feature>
<dbReference type="EMBL" id="LGUG01000004">
    <property type="protein sequence ID" value="KON97522.1"/>
    <property type="molecule type" value="Genomic_DNA"/>
</dbReference>
<dbReference type="GeneID" id="42307571"/>
<keyword evidence="3" id="KW-0813">Transport</keyword>
<evidence type="ECO:0000256" key="6">
    <source>
        <dbReference type="ARBA" id="ARBA00023284"/>
    </source>
</evidence>
<dbReference type="InterPro" id="IPR017937">
    <property type="entry name" value="Thioredoxin_CS"/>
</dbReference>
<evidence type="ECO:0000256" key="7">
    <source>
        <dbReference type="NCBIfam" id="TIGR01068"/>
    </source>
</evidence>
<evidence type="ECO:0000256" key="4">
    <source>
        <dbReference type="ARBA" id="ARBA00022982"/>
    </source>
</evidence>
<comment type="similarity">
    <text evidence="1 8">Belongs to the thioredoxin family.</text>
</comment>
<dbReference type="GO" id="GO:0045454">
    <property type="term" value="P:cell redox homeostasis"/>
    <property type="evidence" value="ECO:0007669"/>
    <property type="project" value="TreeGrafter"/>
</dbReference>
<sequence>MTICHTTDTTFKDDLKSEGFTLVNFWAPWCAPCRSFGPVLEEFEREYSNEVRSLKVNVDEQSNTANQFGVMSIPTTILFKNGEPIDKIIGVVRIEELKQFITDKKN</sequence>
<evidence type="ECO:0000313" key="13">
    <source>
        <dbReference type="Proteomes" id="UP000037269"/>
    </source>
</evidence>
<evidence type="ECO:0000256" key="3">
    <source>
        <dbReference type="ARBA" id="ARBA00022448"/>
    </source>
</evidence>
<keyword evidence="6 9" id="KW-0676">Redox-active center</keyword>
<dbReference type="PRINTS" id="PR00421">
    <property type="entry name" value="THIOREDOXIN"/>
</dbReference>
<evidence type="ECO:0000256" key="2">
    <source>
        <dbReference type="ARBA" id="ARBA00020570"/>
    </source>
</evidence>
<evidence type="ECO:0000313" key="11">
    <source>
        <dbReference type="EMBL" id="KON97522.1"/>
    </source>
</evidence>
<dbReference type="NCBIfam" id="TIGR01068">
    <property type="entry name" value="thioredoxin"/>
    <property type="match status" value="1"/>
</dbReference>
<evidence type="ECO:0000256" key="9">
    <source>
        <dbReference type="PIRSR" id="PIRSR000077-4"/>
    </source>
</evidence>
<dbReference type="PATRIC" id="fig|47500.8.peg.6011"/>
<dbReference type="EMBL" id="FNED01000051">
    <property type="protein sequence ID" value="SDK37419.1"/>
    <property type="molecule type" value="Genomic_DNA"/>
</dbReference>
<dbReference type="PROSITE" id="PS00194">
    <property type="entry name" value="THIOREDOXIN_1"/>
    <property type="match status" value="1"/>
</dbReference>
<feature type="disulfide bond" description="Redox-active" evidence="9">
    <location>
        <begin position="30"/>
        <end position="33"/>
    </location>
</feature>
<dbReference type="PROSITE" id="PS51352">
    <property type="entry name" value="THIOREDOXIN_2"/>
    <property type="match status" value="1"/>
</dbReference>
<keyword evidence="5 9" id="KW-1015">Disulfide bond</keyword>
<dbReference type="CDD" id="cd02947">
    <property type="entry name" value="TRX_family"/>
    <property type="match status" value="1"/>
</dbReference>
<accession>A0A0D1XR00</accession>
<evidence type="ECO:0000256" key="1">
    <source>
        <dbReference type="ARBA" id="ARBA00008987"/>
    </source>
</evidence>
<dbReference type="RefSeq" id="WP_043065425.1">
    <property type="nucleotide sequence ID" value="NZ_BJOA01000336.1"/>
</dbReference>
<dbReference type="Gene3D" id="3.40.30.10">
    <property type="entry name" value="Glutaredoxin"/>
    <property type="match status" value="1"/>
</dbReference>
<dbReference type="FunFam" id="3.40.30.10:FF:000001">
    <property type="entry name" value="Thioredoxin"/>
    <property type="match status" value="1"/>
</dbReference>
<evidence type="ECO:0000256" key="8">
    <source>
        <dbReference type="PIRNR" id="PIRNR000077"/>
    </source>
</evidence>
<dbReference type="Pfam" id="PF00085">
    <property type="entry name" value="Thioredoxin"/>
    <property type="match status" value="1"/>
</dbReference>
<gene>
    <name evidence="11" type="ORF">AF333_20685</name>
    <name evidence="12" type="ORF">SAMN04487909_15128</name>
</gene>
<dbReference type="InterPro" id="IPR036249">
    <property type="entry name" value="Thioredoxin-like_sf"/>
</dbReference>
<reference evidence="12 14" key="2">
    <citation type="submission" date="2016-10" db="EMBL/GenBank/DDBJ databases">
        <authorList>
            <person name="de Groot N.N."/>
        </authorList>
    </citation>
    <scope>NUCLEOTIDE SEQUENCE [LARGE SCALE GENOMIC DNA]</scope>
    <source>
        <strain evidence="12 14">DSM 2895</strain>
    </source>
</reference>
<dbReference type="InterPro" id="IPR013766">
    <property type="entry name" value="Thioredoxin_domain"/>
</dbReference>
<evidence type="ECO:0000313" key="12">
    <source>
        <dbReference type="EMBL" id="SDK37419.1"/>
    </source>
</evidence>
<keyword evidence="13" id="KW-1185">Reference proteome</keyword>
<organism evidence="11 13">
    <name type="scientific">Aneurinibacillus migulanus</name>
    <name type="common">Bacillus migulanus</name>
    <dbReference type="NCBI Taxonomy" id="47500"/>
    <lineage>
        <taxon>Bacteria</taxon>
        <taxon>Bacillati</taxon>
        <taxon>Bacillota</taxon>
        <taxon>Bacilli</taxon>
        <taxon>Bacillales</taxon>
        <taxon>Paenibacillaceae</taxon>
        <taxon>Aneurinibacillus group</taxon>
        <taxon>Aneurinibacillus</taxon>
    </lineage>
</organism>
<evidence type="ECO:0000313" key="14">
    <source>
        <dbReference type="Proteomes" id="UP000182836"/>
    </source>
</evidence>
<keyword evidence="4" id="KW-0249">Electron transport</keyword>
<name>A0A0D1XR00_ANEMI</name>
<protein>
    <recommendedName>
        <fullName evidence="2 7">Thioredoxin</fullName>
    </recommendedName>
</protein>